<gene>
    <name evidence="8" type="ORF">V6X73_05715</name>
</gene>
<dbReference type="InterPro" id="IPR014048">
    <property type="entry name" value="MethylDNA_cys_MeTrfase_DNA-bd"/>
</dbReference>
<dbReference type="Pfam" id="PF01035">
    <property type="entry name" value="DNA_binding_1"/>
    <property type="match status" value="1"/>
</dbReference>
<organism evidence="8 9">
    <name type="scientific">Spiribacter pallidus</name>
    <dbReference type="NCBI Taxonomy" id="1987936"/>
    <lineage>
        <taxon>Bacteria</taxon>
        <taxon>Pseudomonadati</taxon>
        <taxon>Pseudomonadota</taxon>
        <taxon>Gammaproteobacteria</taxon>
        <taxon>Chromatiales</taxon>
        <taxon>Ectothiorhodospiraceae</taxon>
        <taxon>Spiribacter</taxon>
    </lineage>
</organism>
<dbReference type="PANTHER" id="PTHR10815:SF13">
    <property type="entry name" value="METHYLATED-DNA--PROTEIN-CYSTEINE METHYLTRANSFERASE"/>
    <property type="match status" value="1"/>
</dbReference>
<dbReference type="PANTHER" id="PTHR10815">
    <property type="entry name" value="METHYLATED-DNA--PROTEIN-CYSTEINE METHYLTRANSFERASE"/>
    <property type="match status" value="1"/>
</dbReference>
<dbReference type="NCBIfam" id="TIGR00589">
    <property type="entry name" value="ogt"/>
    <property type="match status" value="1"/>
</dbReference>
<dbReference type="EC" id="2.1.1.63" evidence="8"/>
<keyword evidence="3 8" id="KW-0808">Transferase</keyword>
<comment type="caution">
    <text evidence="8">The sequence shown here is derived from an EMBL/GenBank/DDBJ whole genome shotgun (WGS) entry which is preliminary data.</text>
</comment>
<dbReference type="InterPro" id="IPR001497">
    <property type="entry name" value="MethylDNA_cys_MeTrfase_AS"/>
</dbReference>
<dbReference type="Gene3D" id="1.10.10.10">
    <property type="entry name" value="Winged helix-like DNA-binding domain superfamily/Winged helix DNA-binding domain"/>
    <property type="match status" value="1"/>
</dbReference>
<dbReference type="CDD" id="cd06445">
    <property type="entry name" value="ATase"/>
    <property type="match status" value="1"/>
</dbReference>
<dbReference type="RefSeq" id="WP_367958544.1">
    <property type="nucleotide sequence ID" value="NZ_JBAKFH010000002.1"/>
</dbReference>
<reference evidence="8 9" key="1">
    <citation type="submission" date="2024-02" db="EMBL/GenBank/DDBJ databases">
        <title>New especies of Spiribacter isolated from saline water.</title>
        <authorList>
            <person name="Leon M.J."/>
            <person name="De La Haba R."/>
            <person name="Sanchez-Porro C."/>
            <person name="Ventosa A."/>
        </authorList>
    </citation>
    <scope>NUCLEOTIDE SEQUENCE [LARGE SCALE GENOMIC DNA]</scope>
    <source>
        <strain evidence="9">ag22IC6-390</strain>
    </source>
</reference>
<keyword evidence="4" id="KW-0227">DNA damage</keyword>
<dbReference type="GO" id="GO:0003908">
    <property type="term" value="F:methylated-DNA-[protein]-cysteine S-methyltransferase activity"/>
    <property type="evidence" value="ECO:0007669"/>
    <property type="project" value="UniProtKB-EC"/>
</dbReference>
<evidence type="ECO:0000256" key="3">
    <source>
        <dbReference type="ARBA" id="ARBA00022679"/>
    </source>
</evidence>
<evidence type="ECO:0000313" key="9">
    <source>
        <dbReference type="Proteomes" id="UP001556709"/>
    </source>
</evidence>
<evidence type="ECO:0000259" key="7">
    <source>
        <dbReference type="Pfam" id="PF01035"/>
    </source>
</evidence>
<name>A0ABV3TC75_9GAMM</name>
<comment type="catalytic activity">
    <reaction evidence="1">
        <text>a 4-O-methyl-thymidine in DNA + L-cysteinyl-[protein] = a thymidine in DNA + S-methyl-L-cysteinyl-[protein]</text>
        <dbReference type="Rhea" id="RHEA:53428"/>
        <dbReference type="Rhea" id="RHEA-COMP:10131"/>
        <dbReference type="Rhea" id="RHEA-COMP:10132"/>
        <dbReference type="Rhea" id="RHEA-COMP:13555"/>
        <dbReference type="Rhea" id="RHEA-COMP:13556"/>
        <dbReference type="ChEBI" id="CHEBI:29950"/>
        <dbReference type="ChEBI" id="CHEBI:82612"/>
        <dbReference type="ChEBI" id="CHEBI:137386"/>
        <dbReference type="ChEBI" id="CHEBI:137387"/>
        <dbReference type="EC" id="2.1.1.63"/>
    </reaction>
</comment>
<dbReference type="Proteomes" id="UP001556709">
    <property type="component" value="Unassembled WGS sequence"/>
</dbReference>
<evidence type="ECO:0000256" key="2">
    <source>
        <dbReference type="ARBA" id="ARBA00022603"/>
    </source>
</evidence>
<feature type="domain" description="Methylated-DNA-[protein]-cysteine S-methyltransferase DNA binding" evidence="7">
    <location>
        <begin position="58"/>
        <end position="136"/>
    </location>
</feature>
<dbReference type="GO" id="GO:0032259">
    <property type="term" value="P:methylation"/>
    <property type="evidence" value="ECO:0007669"/>
    <property type="project" value="UniProtKB-KW"/>
</dbReference>
<evidence type="ECO:0000256" key="4">
    <source>
        <dbReference type="ARBA" id="ARBA00022763"/>
    </source>
</evidence>
<evidence type="ECO:0000256" key="6">
    <source>
        <dbReference type="ARBA" id="ARBA00049348"/>
    </source>
</evidence>
<keyword evidence="2 8" id="KW-0489">Methyltransferase</keyword>
<protein>
    <submittedName>
        <fullName evidence="8">Methylated-DNA--[protein]-cysteine S-methyltransferase</fullName>
        <ecNumber evidence="8">2.1.1.63</ecNumber>
    </submittedName>
</protein>
<keyword evidence="9" id="KW-1185">Reference proteome</keyword>
<proteinExistence type="predicted"/>
<sequence length="151" mass="16302">MSRFIWQGPWGGLEVKARDGAIVASRFIASSPRPAPAPLPAPWRRMDNLPVALTGTGFQHAVWQALAALGWGATTSYGELAHQLGCPSAARAVAGAVARNPVPVLLPCHRVVRRDGRLGGYLGGLHRKKRLLAWEQASMPELPTIRIIQCE</sequence>
<dbReference type="InterPro" id="IPR036217">
    <property type="entry name" value="MethylDNA_cys_MeTrfase_DNAb"/>
</dbReference>
<evidence type="ECO:0000256" key="1">
    <source>
        <dbReference type="ARBA" id="ARBA00001286"/>
    </source>
</evidence>
<evidence type="ECO:0000256" key="5">
    <source>
        <dbReference type="ARBA" id="ARBA00023204"/>
    </source>
</evidence>
<accession>A0ABV3TC75</accession>
<dbReference type="PROSITE" id="PS00374">
    <property type="entry name" value="MGMT"/>
    <property type="match status" value="1"/>
</dbReference>
<comment type="catalytic activity">
    <reaction evidence="6">
        <text>a 6-O-methyl-2'-deoxyguanosine in DNA + L-cysteinyl-[protein] = S-methyl-L-cysteinyl-[protein] + a 2'-deoxyguanosine in DNA</text>
        <dbReference type="Rhea" id="RHEA:24000"/>
        <dbReference type="Rhea" id="RHEA-COMP:10131"/>
        <dbReference type="Rhea" id="RHEA-COMP:10132"/>
        <dbReference type="Rhea" id="RHEA-COMP:11367"/>
        <dbReference type="Rhea" id="RHEA-COMP:11368"/>
        <dbReference type="ChEBI" id="CHEBI:29950"/>
        <dbReference type="ChEBI" id="CHEBI:82612"/>
        <dbReference type="ChEBI" id="CHEBI:85445"/>
        <dbReference type="ChEBI" id="CHEBI:85448"/>
        <dbReference type="EC" id="2.1.1.63"/>
    </reaction>
</comment>
<dbReference type="EMBL" id="JBAKFM010000002">
    <property type="protein sequence ID" value="MEX0469219.1"/>
    <property type="molecule type" value="Genomic_DNA"/>
</dbReference>
<dbReference type="SUPFAM" id="SSF46767">
    <property type="entry name" value="Methylated DNA-protein cysteine methyltransferase, C-terminal domain"/>
    <property type="match status" value="1"/>
</dbReference>
<evidence type="ECO:0000313" key="8">
    <source>
        <dbReference type="EMBL" id="MEX0469219.1"/>
    </source>
</evidence>
<dbReference type="InterPro" id="IPR036388">
    <property type="entry name" value="WH-like_DNA-bd_sf"/>
</dbReference>
<keyword evidence="5" id="KW-0234">DNA repair</keyword>